<name>A0AAC9HTK7_9PSEU</name>
<dbReference type="AlphaFoldDB" id="A0AAC9HTK7"/>
<reference evidence="3" key="1">
    <citation type="submission" date="2016-03" db="EMBL/GenBank/DDBJ databases">
        <title>Complete genome sequence of the type strain Actinoalloteichus hymeniacidonis DSM 45092.</title>
        <authorList>
            <person name="Schaffert L."/>
            <person name="Albersmeier A."/>
            <person name="Winkler A."/>
            <person name="Kalinowski J."/>
            <person name="Zotchev S."/>
            <person name="Ruckert C."/>
        </authorList>
    </citation>
    <scope>NUCLEOTIDE SEQUENCE [LARGE SCALE GENOMIC DNA]</scope>
    <source>
        <strain evidence="3">HPA177(T) (DSM 45092(T))</strain>
    </source>
</reference>
<dbReference type="EMBL" id="CP014859">
    <property type="protein sequence ID" value="AOS64250.1"/>
    <property type="molecule type" value="Genomic_DNA"/>
</dbReference>
<dbReference type="KEGG" id="ahm:TL08_17250"/>
<evidence type="ECO:0000313" key="3">
    <source>
        <dbReference type="Proteomes" id="UP000095210"/>
    </source>
</evidence>
<organism evidence="2 3">
    <name type="scientific">Actinoalloteichus hymeniacidonis</name>
    <dbReference type="NCBI Taxonomy" id="340345"/>
    <lineage>
        <taxon>Bacteria</taxon>
        <taxon>Bacillati</taxon>
        <taxon>Actinomycetota</taxon>
        <taxon>Actinomycetes</taxon>
        <taxon>Pseudonocardiales</taxon>
        <taxon>Pseudonocardiaceae</taxon>
        <taxon>Actinoalloteichus</taxon>
    </lineage>
</organism>
<sequence>MSRTDKTKPLFVRFREHRPQPDHDHRFGACDLPPAPTRETTDTRCRWIESLRVGFCCQGCKIRGHIKERQQWDKHENRKQRYAGRRAARRYAAGGDFD</sequence>
<feature type="compositionally biased region" description="Basic residues" evidence="1">
    <location>
        <begin position="77"/>
        <end position="89"/>
    </location>
</feature>
<evidence type="ECO:0000313" key="2">
    <source>
        <dbReference type="EMBL" id="AOS64250.1"/>
    </source>
</evidence>
<proteinExistence type="predicted"/>
<dbReference type="Proteomes" id="UP000095210">
    <property type="component" value="Chromosome"/>
</dbReference>
<feature type="region of interest" description="Disordered" evidence="1">
    <location>
        <begin position="15"/>
        <end position="39"/>
    </location>
</feature>
<feature type="region of interest" description="Disordered" evidence="1">
    <location>
        <begin position="70"/>
        <end position="98"/>
    </location>
</feature>
<evidence type="ECO:0000256" key="1">
    <source>
        <dbReference type="SAM" id="MobiDB-lite"/>
    </source>
</evidence>
<keyword evidence="3" id="KW-1185">Reference proteome</keyword>
<gene>
    <name evidence="2" type="ORF">TL08_17250</name>
</gene>
<dbReference type="RefSeq" id="WP_069850395.1">
    <property type="nucleotide sequence ID" value="NZ_CP014859.1"/>
</dbReference>
<protein>
    <submittedName>
        <fullName evidence="2">Uncharacterized protein</fullName>
    </submittedName>
</protein>
<accession>A0AAC9HTK7</accession>
<feature type="compositionally biased region" description="Basic and acidic residues" evidence="1">
    <location>
        <begin position="15"/>
        <end position="28"/>
    </location>
</feature>